<gene>
    <name evidence="1" type="ORF">SPELUC_LOCUS4095</name>
</gene>
<comment type="caution">
    <text evidence="1">The sequence shown here is derived from an EMBL/GenBank/DDBJ whole genome shotgun (WGS) entry which is preliminary data.</text>
</comment>
<dbReference type="Proteomes" id="UP000789366">
    <property type="component" value="Unassembled WGS sequence"/>
</dbReference>
<evidence type="ECO:0000313" key="1">
    <source>
        <dbReference type="EMBL" id="CAG8524726.1"/>
    </source>
</evidence>
<keyword evidence="2" id="KW-1185">Reference proteome</keyword>
<reference evidence="1" key="1">
    <citation type="submission" date="2021-06" db="EMBL/GenBank/DDBJ databases">
        <authorList>
            <person name="Kallberg Y."/>
            <person name="Tangrot J."/>
            <person name="Rosling A."/>
        </authorList>
    </citation>
    <scope>NUCLEOTIDE SEQUENCE</scope>
    <source>
        <strain evidence="1">28 12/20/2015</strain>
    </source>
</reference>
<organism evidence="1 2">
    <name type="scientific">Cetraspora pellucida</name>
    <dbReference type="NCBI Taxonomy" id="1433469"/>
    <lineage>
        <taxon>Eukaryota</taxon>
        <taxon>Fungi</taxon>
        <taxon>Fungi incertae sedis</taxon>
        <taxon>Mucoromycota</taxon>
        <taxon>Glomeromycotina</taxon>
        <taxon>Glomeromycetes</taxon>
        <taxon>Diversisporales</taxon>
        <taxon>Gigasporaceae</taxon>
        <taxon>Cetraspora</taxon>
    </lineage>
</organism>
<accession>A0ACA9LHN5</accession>
<evidence type="ECO:0000313" key="2">
    <source>
        <dbReference type="Proteomes" id="UP000789366"/>
    </source>
</evidence>
<dbReference type="EMBL" id="CAJVPW010003479">
    <property type="protein sequence ID" value="CAG8524726.1"/>
    <property type="molecule type" value="Genomic_DNA"/>
</dbReference>
<sequence length="65" mass="7847">MKEFFDIKTFEEQDTFKTSFHVQDNNSTDEDWSIDDTSNFSQFNITHYPKSVALFVIRIYRNNDK</sequence>
<proteinExistence type="predicted"/>
<protein>
    <submittedName>
        <fullName evidence="1">2528_t:CDS:1</fullName>
    </submittedName>
</protein>
<name>A0ACA9LHN5_9GLOM</name>